<comment type="caution">
    <text evidence="3">The sequence shown here is derived from an EMBL/GenBank/DDBJ whole genome shotgun (WGS) entry which is preliminary data.</text>
</comment>
<sequence>MPQPRLANAIMYIDAGYLWLTLQEMTGKTHRQQLGIDQVALLRLIGELALRHHPEVRVLRQMWYDAEPENGSPVMHHQLIRDTPGACLRTGTLRFSDGVARQKGVDTRLVADVVAASVRGITSEVIILAGDGDLVPALEIAADEGIRTCVWYIAGGDTVSRRLKGAADHVLELDPQVFLDLQYRGRPAEGSSVDFSQPAETSQELQAKAPHHDAPAAAEPAPSSTAEVTHLIEPTPPAVPDTGAPETVSADSPIGEAQPTGDATPEEDQAAETASAPPSAPPHPVPSPRVMPRFIPRRKAVRESDLIPLSVLSPHGAQLVVDTQGEPRRIGERYAQRWWESSSKEQRSRISDYFASSQQLPQRVDSDMLHLACAALSIELVPDEDRTLLREGFLSELRMRIRQP</sequence>
<evidence type="ECO:0000256" key="1">
    <source>
        <dbReference type="SAM" id="MobiDB-lite"/>
    </source>
</evidence>
<keyword evidence="4" id="KW-1185">Reference proteome</keyword>
<gene>
    <name evidence="3" type="ORF">GCM10011410_11100</name>
</gene>
<feature type="domain" description="NYN" evidence="2">
    <location>
        <begin position="92"/>
        <end position="173"/>
    </location>
</feature>
<evidence type="ECO:0000313" key="3">
    <source>
        <dbReference type="EMBL" id="GGC60380.1"/>
    </source>
</evidence>
<organism evidence="3 4">
    <name type="scientific">Hoyosella rhizosphaerae</name>
    <dbReference type="NCBI Taxonomy" id="1755582"/>
    <lineage>
        <taxon>Bacteria</taxon>
        <taxon>Bacillati</taxon>
        <taxon>Actinomycetota</taxon>
        <taxon>Actinomycetes</taxon>
        <taxon>Mycobacteriales</taxon>
        <taxon>Hoyosellaceae</taxon>
        <taxon>Hoyosella</taxon>
    </lineage>
</organism>
<evidence type="ECO:0000313" key="4">
    <source>
        <dbReference type="Proteomes" id="UP000641514"/>
    </source>
</evidence>
<feature type="region of interest" description="Disordered" evidence="1">
    <location>
        <begin position="188"/>
        <end position="291"/>
    </location>
</feature>
<reference evidence="3" key="2">
    <citation type="submission" date="2020-09" db="EMBL/GenBank/DDBJ databases">
        <authorList>
            <person name="Sun Q."/>
            <person name="Zhou Y."/>
        </authorList>
    </citation>
    <scope>NUCLEOTIDE SEQUENCE</scope>
    <source>
        <strain evidence="3">CGMCC 1.15478</strain>
    </source>
</reference>
<evidence type="ECO:0000259" key="2">
    <source>
        <dbReference type="Pfam" id="PF01936"/>
    </source>
</evidence>
<accession>A0A916U5X8</accession>
<dbReference type="GO" id="GO:0004540">
    <property type="term" value="F:RNA nuclease activity"/>
    <property type="evidence" value="ECO:0007669"/>
    <property type="project" value="InterPro"/>
</dbReference>
<proteinExistence type="predicted"/>
<reference evidence="3" key="1">
    <citation type="journal article" date="2014" name="Int. J. Syst. Evol. Microbiol.">
        <title>Complete genome sequence of Corynebacterium casei LMG S-19264T (=DSM 44701T), isolated from a smear-ripened cheese.</title>
        <authorList>
            <consortium name="US DOE Joint Genome Institute (JGI-PGF)"/>
            <person name="Walter F."/>
            <person name="Albersmeier A."/>
            <person name="Kalinowski J."/>
            <person name="Ruckert C."/>
        </authorList>
    </citation>
    <scope>NUCLEOTIDE SEQUENCE</scope>
    <source>
        <strain evidence="3">CGMCC 1.15478</strain>
    </source>
</reference>
<feature type="compositionally biased region" description="Low complexity" evidence="1">
    <location>
        <begin position="215"/>
        <end position="227"/>
    </location>
</feature>
<feature type="compositionally biased region" description="Polar residues" evidence="1">
    <location>
        <begin position="193"/>
        <end position="205"/>
    </location>
</feature>
<dbReference type="RefSeq" id="WP_188671392.1">
    <property type="nucleotide sequence ID" value="NZ_BMJH01000001.1"/>
</dbReference>
<dbReference type="Proteomes" id="UP000641514">
    <property type="component" value="Unassembled WGS sequence"/>
</dbReference>
<feature type="compositionally biased region" description="Pro residues" evidence="1">
    <location>
        <begin position="278"/>
        <end position="289"/>
    </location>
</feature>
<dbReference type="Pfam" id="PF01936">
    <property type="entry name" value="NYN"/>
    <property type="match status" value="1"/>
</dbReference>
<name>A0A916U5X8_9ACTN</name>
<protein>
    <submittedName>
        <fullName evidence="3">NYN domain-containing protein</fullName>
    </submittedName>
</protein>
<dbReference type="InterPro" id="IPR021139">
    <property type="entry name" value="NYN"/>
</dbReference>
<dbReference type="AlphaFoldDB" id="A0A916U5X8"/>
<dbReference type="Gene3D" id="3.40.50.1010">
    <property type="entry name" value="5'-nuclease"/>
    <property type="match status" value="1"/>
</dbReference>
<dbReference type="EMBL" id="BMJH01000001">
    <property type="protein sequence ID" value="GGC60380.1"/>
    <property type="molecule type" value="Genomic_DNA"/>
</dbReference>